<dbReference type="Gene3D" id="2.40.10.10">
    <property type="entry name" value="Trypsin-like serine proteases"/>
    <property type="match status" value="1"/>
</dbReference>
<dbReference type="Gene3D" id="2.40.10.120">
    <property type="match status" value="1"/>
</dbReference>
<proteinExistence type="predicted"/>
<dbReference type="GO" id="GO:0008233">
    <property type="term" value="F:peptidase activity"/>
    <property type="evidence" value="ECO:0007669"/>
    <property type="project" value="UniProtKB-KW"/>
</dbReference>
<dbReference type="InterPro" id="IPR009003">
    <property type="entry name" value="Peptidase_S1_PA"/>
</dbReference>
<keyword evidence="1" id="KW-0378">Hydrolase</keyword>
<dbReference type="InterPro" id="IPR043504">
    <property type="entry name" value="Peptidase_S1_PA_chymotrypsin"/>
</dbReference>
<sequence length="338" mass="37891">MLLLPFLIANFSGIWQHHLDYFFLPNKLPAITCSTNPVCGEGECRPCSPQELKAIAESITVKIISGSAWGSGIIIKREGDLYTVLTNDHVINTEESPYLIQTPDGQIYQADLLKNYSLQGQDLALIQFQGKPQNYAIASFHPSATLSPGDKVFGAGFPFPIDADNIQPINFHNNHGKLIDKKPSLDHLFNPKSSLAKFPDKKYPPTRNKGLNLTRGRVSLIPEKPFKNGYQIGYTNPIQKGMSGGPLLDRWGKVVGINGMHAYPLWGDPYIYDDGEQPPPDLREQMRHLAFAIPSDRLTELAPEFSPITDLYIPESNAILWQFNYPDFPWFLLPEITQ</sequence>
<organism evidence="1 2">
    <name type="scientific">Limnospira indica PCC 8005</name>
    <dbReference type="NCBI Taxonomy" id="376219"/>
    <lineage>
        <taxon>Bacteria</taxon>
        <taxon>Bacillati</taxon>
        <taxon>Cyanobacteriota</taxon>
        <taxon>Cyanophyceae</taxon>
        <taxon>Oscillatoriophycideae</taxon>
        <taxon>Oscillatoriales</taxon>
        <taxon>Sirenicapillariaceae</taxon>
        <taxon>Limnospira</taxon>
    </lineage>
</organism>
<dbReference type="EMBL" id="FO818640">
    <property type="protein sequence ID" value="CDM93177.1"/>
    <property type="molecule type" value="Genomic_DNA"/>
</dbReference>
<dbReference type="Pfam" id="PF13365">
    <property type="entry name" value="Trypsin_2"/>
    <property type="match status" value="1"/>
</dbReference>
<dbReference type="EC" id="3.4.21.-" evidence="1"/>
<reference evidence="1 2" key="1">
    <citation type="submission" date="2014-02" db="EMBL/GenBank/DDBJ databases">
        <authorList>
            <person name="Genoscope - CEA"/>
        </authorList>
    </citation>
    <scope>NUCLEOTIDE SEQUENCE [LARGE SCALE GENOMIC DNA]</scope>
    <source>
        <strain evidence="1 2">PCC 8005</strain>
    </source>
</reference>
<dbReference type="Proteomes" id="UP000032946">
    <property type="component" value="Chromosome"/>
</dbReference>
<accession>A0A9P1KBS6</accession>
<dbReference type="PANTHER" id="PTHR43019:SF23">
    <property type="entry name" value="PROTEASE DO-LIKE 5, CHLOROPLASTIC"/>
    <property type="match status" value="1"/>
</dbReference>
<dbReference type="AlphaFoldDB" id="A0A9P1KBS6"/>
<dbReference type="PANTHER" id="PTHR43019">
    <property type="entry name" value="SERINE ENDOPROTEASE DEGS"/>
    <property type="match status" value="1"/>
</dbReference>
<keyword evidence="2" id="KW-1185">Reference proteome</keyword>
<keyword evidence="1" id="KW-0645">Protease</keyword>
<dbReference type="GO" id="GO:0006508">
    <property type="term" value="P:proteolysis"/>
    <property type="evidence" value="ECO:0007669"/>
    <property type="project" value="UniProtKB-KW"/>
</dbReference>
<name>A0A9P1KBS6_9CYAN</name>
<protein>
    <submittedName>
        <fullName evidence="1">Trypsin-like serine protease, S1 family</fullName>
        <ecNumber evidence="1">3.4.21.-</ecNumber>
    </submittedName>
</protein>
<dbReference type="SUPFAM" id="SSF50494">
    <property type="entry name" value="Trypsin-like serine proteases"/>
    <property type="match status" value="1"/>
</dbReference>
<dbReference type="RefSeq" id="WP_008057146.1">
    <property type="nucleotide sequence ID" value="NZ_FO818640.1"/>
</dbReference>
<evidence type="ECO:0000313" key="2">
    <source>
        <dbReference type="Proteomes" id="UP000032946"/>
    </source>
</evidence>
<gene>
    <name evidence="1" type="ORF">ARTHRO_10850</name>
</gene>
<evidence type="ECO:0000313" key="1">
    <source>
        <dbReference type="EMBL" id="CDM93177.1"/>
    </source>
</evidence>